<organism evidence="1 2">
    <name type="scientific">Flavobacterium alkalisoli</name>
    <dbReference type="NCBI Taxonomy" id="2602769"/>
    <lineage>
        <taxon>Bacteria</taxon>
        <taxon>Pseudomonadati</taxon>
        <taxon>Bacteroidota</taxon>
        <taxon>Flavobacteriia</taxon>
        <taxon>Flavobacteriales</taxon>
        <taxon>Flavobacteriaceae</taxon>
        <taxon>Flavobacterium</taxon>
    </lineage>
</organism>
<dbReference type="OrthoDB" id="1119488at2"/>
<proteinExistence type="predicted"/>
<dbReference type="Proteomes" id="UP000321222">
    <property type="component" value="Chromosome"/>
</dbReference>
<dbReference type="Pfam" id="PF19643">
    <property type="entry name" value="DUF6146"/>
    <property type="match status" value="1"/>
</dbReference>
<reference evidence="1 2" key="1">
    <citation type="submission" date="2019-08" db="EMBL/GenBank/DDBJ databases">
        <title>Flavobacterium alkalisoli sp. nov., isolated from rhizosphere soil of Suaeda salsa.</title>
        <authorList>
            <person name="Sun J.-Q."/>
            <person name="Xu L."/>
        </authorList>
    </citation>
    <scope>NUCLEOTIDE SEQUENCE [LARGE SCALE GENOMIC DNA]</scope>
    <source>
        <strain evidence="1 2">XS-5</strain>
    </source>
</reference>
<evidence type="ECO:0000313" key="2">
    <source>
        <dbReference type="Proteomes" id="UP000321222"/>
    </source>
</evidence>
<gene>
    <name evidence="1" type="ORF">FUA48_14215</name>
</gene>
<sequence>MKNYFLFFSGLLLLIISCKTQEKNDMQPMNLADEEKATAMANDTVRIANDELEYEIIIIDPGFNSWLYSRARPRGYYNQQYFETKNKLWVTQWNIRAMQPQRYGDLYLMAIDYEPHIDYGYEVNYMLYNYLVYFQLTTGQRLGGIVPQF</sequence>
<dbReference type="EMBL" id="CP042831">
    <property type="protein sequence ID" value="QEE50691.1"/>
    <property type="molecule type" value="Genomic_DNA"/>
</dbReference>
<protein>
    <recommendedName>
        <fullName evidence="3">Lipoprotein</fullName>
    </recommendedName>
</protein>
<accession>A0A5B9FWV1</accession>
<evidence type="ECO:0000313" key="1">
    <source>
        <dbReference type="EMBL" id="QEE50691.1"/>
    </source>
</evidence>
<dbReference type="PROSITE" id="PS51257">
    <property type="entry name" value="PROKAR_LIPOPROTEIN"/>
    <property type="match status" value="1"/>
</dbReference>
<dbReference type="AlphaFoldDB" id="A0A5B9FWV1"/>
<name>A0A5B9FWV1_9FLAO</name>
<dbReference type="InterPro" id="IPR046144">
    <property type="entry name" value="DUF6146"/>
</dbReference>
<dbReference type="KEGG" id="fak:FUA48_14215"/>
<evidence type="ECO:0008006" key="3">
    <source>
        <dbReference type="Google" id="ProtNLM"/>
    </source>
</evidence>
<keyword evidence="2" id="KW-1185">Reference proteome</keyword>
<dbReference type="RefSeq" id="WP_147584144.1">
    <property type="nucleotide sequence ID" value="NZ_CP042831.1"/>
</dbReference>